<proteinExistence type="predicted"/>
<reference evidence="1 2" key="1">
    <citation type="submission" date="2020-10" db="EMBL/GenBank/DDBJ databases">
        <title>Sequencing the genomes of 1000 actinobacteria strains.</title>
        <authorList>
            <person name="Klenk H.-P."/>
        </authorList>
    </citation>
    <scope>NUCLEOTIDE SEQUENCE [LARGE SCALE GENOMIC DNA]</scope>
    <source>
        <strain evidence="1 2">DSM 46661</strain>
    </source>
</reference>
<evidence type="ECO:0000313" key="2">
    <source>
        <dbReference type="Proteomes" id="UP000656548"/>
    </source>
</evidence>
<dbReference type="EMBL" id="JADBEJ010000007">
    <property type="protein sequence ID" value="MBE1580513.1"/>
    <property type="molecule type" value="Genomic_DNA"/>
</dbReference>
<dbReference type="Proteomes" id="UP000656548">
    <property type="component" value="Unassembled WGS sequence"/>
</dbReference>
<keyword evidence="2" id="KW-1185">Reference proteome</keyword>
<name>A0ABR9LJY1_9PSEU</name>
<sequence>MTNDQERTGPHIVPTGWLMGFNVALSPSCAALHGFTLDRSDSGFPEWMNFLTTPLCLACPTCSLDQLATDVMQPASPAVDPLWKLLHFYSTITGGESGAVSEIWKDVPLSGGVELTEDQAEVFHTIASHKAHQAHHHATTVGIHDGSPYSRPLFLIDSGRNAGRKLAEEFGLPGHIADHSLYAVERAAVAALVLIDVKHGHIEVGKRFALARTSRHNMTRPSV</sequence>
<organism evidence="1 2">
    <name type="scientific">Amycolatopsis roodepoortensis</name>
    <dbReference type="NCBI Taxonomy" id="700274"/>
    <lineage>
        <taxon>Bacteria</taxon>
        <taxon>Bacillati</taxon>
        <taxon>Actinomycetota</taxon>
        <taxon>Actinomycetes</taxon>
        <taxon>Pseudonocardiales</taxon>
        <taxon>Pseudonocardiaceae</taxon>
        <taxon>Amycolatopsis</taxon>
    </lineage>
</organism>
<protein>
    <submittedName>
        <fullName evidence="1">Uncharacterized protein</fullName>
    </submittedName>
</protein>
<comment type="caution">
    <text evidence="1">The sequence shown here is derived from an EMBL/GenBank/DDBJ whole genome shotgun (WGS) entry which is preliminary data.</text>
</comment>
<accession>A0ABR9LJY1</accession>
<evidence type="ECO:0000313" key="1">
    <source>
        <dbReference type="EMBL" id="MBE1580513.1"/>
    </source>
</evidence>
<gene>
    <name evidence="1" type="ORF">H4W30_007594</name>
</gene>
<dbReference type="RefSeq" id="WP_192747076.1">
    <property type="nucleotide sequence ID" value="NZ_JADBEJ010000007.1"/>
</dbReference>